<proteinExistence type="predicted"/>
<name>A0AAD8T6D2_LOLMU</name>
<reference evidence="2" key="1">
    <citation type="submission" date="2023-07" db="EMBL/GenBank/DDBJ databases">
        <title>A chromosome-level genome assembly of Lolium multiflorum.</title>
        <authorList>
            <person name="Chen Y."/>
            <person name="Copetti D."/>
            <person name="Kolliker R."/>
            <person name="Studer B."/>
        </authorList>
    </citation>
    <scope>NUCLEOTIDE SEQUENCE</scope>
    <source>
        <strain evidence="2">02402/16</strain>
        <tissue evidence="2">Leaf</tissue>
    </source>
</reference>
<dbReference type="Gene3D" id="3.10.10.10">
    <property type="entry name" value="HIV Type 1 Reverse Transcriptase, subunit A, domain 1"/>
    <property type="match status" value="1"/>
</dbReference>
<comment type="caution">
    <text evidence="2">The sequence shown here is derived from an EMBL/GenBank/DDBJ whole genome shotgun (WGS) entry which is preliminary data.</text>
</comment>
<evidence type="ECO:0000259" key="1">
    <source>
        <dbReference type="Pfam" id="PF00078"/>
    </source>
</evidence>
<dbReference type="Proteomes" id="UP001231189">
    <property type="component" value="Unassembled WGS sequence"/>
</dbReference>
<sequence length="433" mass="49018">MEDDAKPVVEPQRRLIPKMKDVVRNEVLRLLEAGIIYPIADSRWVSPVHCVPKKGGMTVVPNDNDELIPQRVVVGAIMSSSGTPKDSSCKDVGNLYMEELRMHPKELMLVEGKLQIKDVQGPKGEGSLEDRMEKLEQEVFNYKKMAEREVDIFHKIVSELIAEHEEETAKLWATSSHFTTPPTNSKLNSMTFIIRTRTMPFGLKNAGATYQRMMQKCLATQIAKNVQVYIDDVVITAKQGSSLIDDMRETFDNLDKFRLKLNPTKCSFGVPARELLGYLVSARGIEANPEKIQAILTMRKPTKLKEIHQLTGRVAALSRFIARLGEKALPFYGLIKQGKKFEWNEEADIAFEHLKRTISTPPVLVAPRDKEPLLLYIAATPQVDSHEKLESPWIGPYIITEVIPGGAYRLKDKKSGKEEGNPWNVVHLRRFYA</sequence>
<dbReference type="InterPro" id="IPR000477">
    <property type="entry name" value="RT_dom"/>
</dbReference>
<accession>A0AAD8T6D2</accession>
<dbReference type="Gene3D" id="3.30.70.270">
    <property type="match status" value="2"/>
</dbReference>
<dbReference type="EMBL" id="JAUUTY010000003">
    <property type="protein sequence ID" value="KAK1670786.1"/>
    <property type="molecule type" value="Genomic_DNA"/>
</dbReference>
<dbReference type="CDD" id="cd01647">
    <property type="entry name" value="RT_LTR"/>
    <property type="match status" value="1"/>
</dbReference>
<dbReference type="SUPFAM" id="SSF56672">
    <property type="entry name" value="DNA/RNA polymerases"/>
    <property type="match status" value="2"/>
</dbReference>
<feature type="domain" description="Reverse transcriptase" evidence="1">
    <location>
        <begin position="170"/>
        <end position="278"/>
    </location>
</feature>
<keyword evidence="3" id="KW-1185">Reference proteome</keyword>
<dbReference type="AlphaFoldDB" id="A0AAD8T6D2"/>
<dbReference type="InterPro" id="IPR043128">
    <property type="entry name" value="Rev_trsase/Diguanyl_cyclase"/>
</dbReference>
<dbReference type="PANTHER" id="PTHR33064:SF37">
    <property type="entry name" value="RIBONUCLEASE H"/>
    <property type="match status" value="1"/>
</dbReference>
<dbReference type="PANTHER" id="PTHR33064">
    <property type="entry name" value="POL PROTEIN"/>
    <property type="match status" value="1"/>
</dbReference>
<protein>
    <recommendedName>
        <fullName evidence="1">Reverse transcriptase domain-containing protein</fullName>
    </recommendedName>
</protein>
<dbReference type="Pfam" id="PF00078">
    <property type="entry name" value="RVT_1"/>
    <property type="match status" value="1"/>
</dbReference>
<evidence type="ECO:0000313" key="3">
    <source>
        <dbReference type="Proteomes" id="UP001231189"/>
    </source>
</evidence>
<evidence type="ECO:0000313" key="2">
    <source>
        <dbReference type="EMBL" id="KAK1670786.1"/>
    </source>
</evidence>
<dbReference type="InterPro" id="IPR043502">
    <property type="entry name" value="DNA/RNA_pol_sf"/>
</dbReference>
<gene>
    <name evidence="2" type="ORF">QYE76_058945</name>
</gene>
<organism evidence="2 3">
    <name type="scientific">Lolium multiflorum</name>
    <name type="common">Italian ryegrass</name>
    <name type="synonym">Lolium perenne subsp. multiflorum</name>
    <dbReference type="NCBI Taxonomy" id="4521"/>
    <lineage>
        <taxon>Eukaryota</taxon>
        <taxon>Viridiplantae</taxon>
        <taxon>Streptophyta</taxon>
        <taxon>Embryophyta</taxon>
        <taxon>Tracheophyta</taxon>
        <taxon>Spermatophyta</taxon>
        <taxon>Magnoliopsida</taxon>
        <taxon>Liliopsida</taxon>
        <taxon>Poales</taxon>
        <taxon>Poaceae</taxon>
        <taxon>BOP clade</taxon>
        <taxon>Pooideae</taxon>
        <taxon>Poodae</taxon>
        <taxon>Poeae</taxon>
        <taxon>Poeae Chloroplast Group 2 (Poeae type)</taxon>
        <taxon>Loliodinae</taxon>
        <taxon>Loliinae</taxon>
        <taxon>Lolium</taxon>
    </lineage>
</organism>
<dbReference type="InterPro" id="IPR051320">
    <property type="entry name" value="Viral_Replic_Matur_Polypro"/>
</dbReference>